<keyword evidence="1" id="KW-0812">Transmembrane</keyword>
<dbReference type="AlphaFoldDB" id="A0A413RDB6"/>
<dbReference type="Pfam" id="PF18952">
    <property type="entry name" value="DUF5696"/>
    <property type="match status" value="1"/>
</dbReference>
<dbReference type="EMBL" id="QSFD01000001">
    <property type="protein sequence ID" value="RHA20817.1"/>
    <property type="molecule type" value="Genomic_DNA"/>
</dbReference>
<gene>
    <name evidence="2" type="ORF">DW944_01215</name>
</gene>
<keyword evidence="3" id="KW-1185">Reference proteome</keyword>
<evidence type="ECO:0000313" key="2">
    <source>
        <dbReference type="EMBL" id="RHA20817.1"/>
    </source>
</evidence>
<sequence>MDKQKILDEMNAKKRRKKRLIIIVVVALLVIISASALNIIFRYFKYDEYKKYEVKSKTEKGERFVAVNEDKPDVEGMVLVSENDNLKLYTNLETTEIAVYNKNDGSITYSNPQDRDTHTGTGINASNLSSTLAVTYYNKAGNVATINNYDMSIKNGQFETESIKDGIRYIYTLADEDSIASIVPYYISEDGLNKVMEKSSDYDARTVKGKYKLENGTYVLNDSAKKSKVGMEKLNKIFEKAGYTEEDYAKDMEGHEEDESLSITIPLEYRLTDKGLEATVKAADIEEHGNVYISQIDVLQFFGAASNKAQGYILVPDGSGALINLNSGNQATAYNQAIYDIDPVAQNYVVIEETECARLPIFGIKADDNAIFARITAGDAIASVNADVAGKLNNYNYAYASFNVREKELLNMFGVQGSKSDIPVVEKSLYKIDLSVSYSFLTKDDASYSGMARTYRKQLIDEGILKETNQSESVPLYLDIIGGVEQKKHIMGIPYEGVCAMTTYDEASEIVDNLYDSDITNLRLNYQGWFNGGIYHDVADKIKLIGSVGSKSDLESLNKKLEDKGGKLFMDVAFQKVSHESKRFTSVLEASKYYSGYVVELGATDPSTVRQTSNLEWYDEMIYYMISPKFLNRYVDKFASKITKYDVSGINLTDLGSVLTSDKKRSELINRQQAENIVIGQYEKLAETKKNLMETGGNEYSLKYVSDIIDAPTSYSAYYIIDEQVPFYEMVIHGSISYSGEAFNLMDDDLDDDFVLNCIEYGIAPRFTLSYKDPSKMKYTSSADKYSVLYTTWLDKAKEMYGNINEALKDVDGSAMINHEKLDNGLIKVDYENGKTIYINKTSQDITVDGNTVKAKNYLKTGGTVNE</sequence>
<name>A0A413RDB6_9FIRM</name>
<organism evidence="2 3">
    <name type="scientific">Eubacterium ventriosum</name>
    <dbReference type="NCBI Taxonomy" id="39496"/>
    <lineage>
        <taxon>Bacteria</taxon>
        <taxon>Bacillati</taxon>
        <taxon>Bacillota</taxon>
        <taxon>Clostridia</taxon>
        <taxon>Eubacteriales</taxon>
        <taxon>Eubacteriaceae</taxon>
        <taxon>Eubacterium</taxon>
    </lineage>
</organism>
<dbReference type="RefSeq" id="WP_117900246.1">
    <property type="nucleotide sequence ID" value="NZ_CATWJF010000004.1"/>
</dbReference>
<accession>A0A413RDB6</accession>
<keyword evidence="1" id="KW-0472">Membrane</keyword>
<comment type="caution">
    <text evidence="2">The sequence shown here is derived from an EMBL/GenBank/DDBJ whole genome shotgun (WGS) entry which is preliminary data.</text>
</comment>
<dbReference type="InterPro" id="IPR043751">
    <property type="entry name" value="DUF5696"/>
</dbReference>
<evidence type="ECO:0000256" key="1">
    <source>
        <dbReference type="SAM" id="Phobius"/>
    </source>
</evidence>
<feature type="transmembrane region" description="Helical" evidence="1">
    <location>
        <begin position="20"/>
        <end position="41"/>
    </location>
</feature>
<protein>
    <submittedName>
        <fullName evidence="2">Uncharacterized protein</fullName>
    </submittedName>
</protein>
<dbReference type="Proteomes" id="UP000284779">
    <property type="component" value="Unassembled WGS sequence"/>
</dbReference>
<evidence type="ECO:0000313" key="3">
    <source>
        <dbReference type="Proteomes" id="UP000284779"/>
    </source>
</evidence>
<keyword evidence="1" id="KW-1133">Transmembrane helix</keyword>
<reference evidence="2 3" key="1">
    <citation type="submission" date="2018-08" db="EMBL/GenBank/DDBJ databases">
        <title>A genome reference for cultivated species of the human gut microbiota.</title>
        <authorList>
            <person name="Zou Y."/>
            <person name="Xue W."/>
            <person name="Luo G."/>
        </authorList>
    </citation>
    <scope>NUCLEOTIDE SEQUENCE [LARGE SCALE GENOMIC DNA]</scope>
    <source>
        <strain evidence="2 3">AM44-11BH</strain>
    </source>
</reference>
<proteinExistence type="predicted"/>